<gene>
    <name evidence="3" type="ORF">TrRE_jg3707</name>
</gene>
<evidence type="ECO:0000313" key="4">
    <source>
        <dbReference type="Proteomes" id="UP001165082"/>
    </source>
</evidence>
<keyword evidence="2" id="KW-1133">Transmembrane helix</keyword>
<dbReference type="AlphaFoldDB" id="A0A9W7KSP7"/>
<sequence length="183" mass="21099">MPVAICLFANYSNRGTTPESQALFDSKVSRLTEVCISLLPLAVVLLGVLIKFMIKSYRQTLWSTMRAKDLTQTQFLESTAEDVKANAMRAHRRLWYDIRPQVKEWVEGNWERWKDERPDWFDAEFIGRLPPEFIPDLEDAMEAVVQQSSREKRRPSIASMAFKGEKGESSSAVLPVEVEEEEK</sequence>
<feature type="region of interest" description="Disordered" evidence="1">
    <location>
        <begin position="146"/>
        <end position="183"/>
    </location>
</feature>
<reference evidence="3" key="1">
    <citation type="submission" date="2022-07" db="EMBL/GenBank/DDBJ databases">
        <title>Genome analysis of Parmales, a sister group of diatoms, reveals the evolutionary specialization of diatoms from phago-mixotrophs to photoautotrophs.</title>
        <authorList>
            <person name="Ban H."/>
            <person name="Sato S."/>
            <person name="Yoshikawa S."/>
            <person name="Kazumasa Y."/>
            <person name="Nakamura Y."/>
            <person name="Ichinomiya M."/>
            <person name="Saitoh K."/>
            <person name="Sato N."/>
            <person name="Blanc-Mathieu R."/>
            <person name="Endo H."/>
            <person name="Kuwata A."/>
            <person name="Ogata H."/>
        </authorList>
    </citation>
    <scope>NUCLEOTIDE SEQUENCE</scope>
</reference>
<organism evidence="3 4">
    <name type="scientific">Triparma retinervis</name>
    <dbReference type="NCBI Taxonomy" id="2557542"/>
    <lineage>
        <taxon>Eukaryota</taxon>
        <taxon>Sar</taxon>
        <taxon>Stramenopiles</taxon>
        <taxon>Ochrophyta</taxon>
        <taxon>Bolidophyceae</taxon>
        <taxon>Parmales</taxon>
        <taxon>Triparmaceae</taxon>
        <taxon>Triparma</taxon>
    </lineage>
</organism>
<protein>
    <submittedName>
        <fullName evidence="3">Uncharacterized protein</fullName>
    </submittedName>
</protein>
<feature type="transmembrane region" description="Helical" evidence="2">
    <location>
        <begin position="31"/>
        <end position="54"/>
    </location>
</feature>
<keyword evidence="2" id="KW-0812">Transmembrane</keyword>
<accession>A0A9W7KSP7</accession>
<comment type="caution">
    <text evidence="3">The sequence shown here is derived from an EMBL/GenBank/DDBJ whole genome shotgun (WGS) entry which is preliminary data.</text>
</comment>
<keyword evidence="2" id="KW-0472">Membrane</keyword>
<evidence type="ECO:0000256" key="1">
    <source>
        <dbReference type="SAM" id="MobiDB-lite"/>
    </source>
</evidence>
<keyword evidence="4" id="KW-1185">Reference proteome</keyword>
<evidence type="ECO:0000256" key="2">
    <source>
        <dbReference type="SAM" id="Phobius"/>
    </source>
</evidence>
<name>A0A9W7KSP7_9STRA</name>
<evidence type="ECO:0000313" key="3">
    <source>
        <dbReference type="EMBL" id="GMI10202.1"/>
    </source>
</evidence>
<proteinExistence type="predicted"/>
<dbReference type="Proteomes" id="UP001165082">
    <property type="component" value="Unassembled WGS sequence"/>
</dbReference>
<dbReference type="EMBL" id="BRXZ01000363">
    <property type="protein sequence ID" value="GMI10202.1"/>
    <property type="molecule type" value="Genomic_DNA"/>
</dbReference>